<keyword evidence="1" id="KW-0472">Membrane</keyword>
<sequence>MFCLSYTPLYRYFILLPFECLHQFIYLCYWHILRQLLFMLSFSVVPTSVLK</sequence>
<protein>
    <submittedName>
        <fullName evidence="2">Uncharacterized protein</fullName>
    </submittedName>
</protein>
<keyword evidence="1" id="KW-1133">Transmembrane helix</keyword>
<evidence type="ECO:0000256" key="1">
    <source>
        <dbReference type="SAM" id="Phobius"/>
    </source>
</evidence>
<reference evidence="2" key="1">
    <citation type="submission" date="2014-09" db="EMBL/GenBank/DDBJ databases">
        <authorList>
            <person name="Magalhaes I.L.F."/>
            <person name="Oliveira U."/>
            <person name="Santos F.R."/>
            <person name="Vidigal T.H.D.A."/>
            <person name="Brescovit A.D."/>
            <person name="Santos A.J."/>
        </authorList>
    </citation>
    <scope>NUCLEOTIDE SEQUENCE</scope>
    <source>
        <tissue evidence="2">Shoot tissue taken approximately 20 cm above the soil surface</tissue>
    </source>
</reference>
<evidence type="ECO:0000313" key="2">
    <source>
        <dbReference type="EMBL" id="JAD18204.1"/>
    </source>
</evidence>
<organism evidence="2">
    <name type="scientific">Arundo donax</name>
    <name type="common">Giant reed</name>
    <name type="synonym">Donax arundinaceus</name>
    <dbReference type="NCBI Taxonomy" id="35708"/>
    <lineage>
        <taxon>Eukaryota</taxon>
        <taxon>Viridiplantae</taxon>
        <taxon>Streptophyta</taxon>
        <taxon>Embryophyta</taxon>
        <taxon>Tracheophyta</taxon>
        <taxon>Spermatophyta</taxon>
        <taxon>Magnoliopsida</taxon>
        <taxon>Liliopsida</taxon>
        <taxon>Poales</taxon>
        <taxon>Poaceae</taxon>
        <taxon>PACMAD clade</taxon>
        <taxon>Arundinoideae</taxon>
        <taxon>Arundineae</taxon>
        <taxon>Arundo</taxon>
    </lineage>
</organism>
<proteinExistence type="predicted"/>
<reference evidence="2" key="2">
    <citation type="journal article" date="2015" name="Data Brief">
        <title>Shoot transcriptome of the giant reed, Arundo donax.</title>
        <authorList>
            <person name="Barrero R.A."/>
            <person name="Guerrero F.D."/>
            <person name="Moolhuijzen P."/>
            <person name="Goolsby J.A."/>
            <person name="Tidwell J."/>
            <person name="Bellgard S.E."/>
            <person name="Bellgard M.I."/>
        </authorList>
    </citation>
    <scope>NUCLEOTIDE SEQUENCE</scope>
    <source>
        <tissue evidence="2">Shoot tissue taken approximately 20 cm above the soil surface</tissue>
    </source>
</reference>
<name>A0A0A8XW48_ARUDO</name>
<dbReference type="EMBL" id="GBRH01279691">
    <property type="protein sequence ID" value="JAD18204.1"/>
    <property type="molecule type" value="Transcribed_RNA"/>
</dbReference>
<keyword evidence="1" id="KW-0812">Transmembrane</keyword>
<accession>A0A0A8XW48</accession>
<feature type="transmembrane region" description="Helical" evidence="1">
    <location>
        <begin position="12"/>
        <end position="32"/>
    </location>
</feature>
<dbReference type="AlphaFoldDB" id="A0A0A8XW48"/>